<evidence type="ECO:0000313" key="3">
    <source>
        <dbReference type="RefSeq" id="XP_005109808.3"/>
    </source>
</evidence>
<reference evidence="3" key="1">
    <citation type="submission" date="2025-08" db="UniProtKB">
        <authorList>
            <consortium name="RefSeq"/>
        </authorList>
    </citation>
    <scope>IDENTIFICATION</scope>
</reference>
<name>A0ABM0K6D7_APLCA</name>
<organism evidence="2 3">
    <name type="scientific">Aplysia californica</name>
    <name type="common">California sea hare</name>
    <dbReference type="NCBI Taxonomy" id="6500"/>
    <lineage>
        <taxon>Eukaryota</taxon>
        <taxon>Metazoa</taxon>
        <taxon>Spiralia</taxon>
        <taxon>Lophotrochozoa</taxon>
        <taxon>Mollusca</taxon>
        <taxon>Gastropoda</taxon>
        <taxon>Heterobranchia</taxon>
        <taxon>Euthyneura</taxon>
        <taxon>Tectipleura</taxon>
        <taxon>Aplysiida</taxon>
        <taxon>Aplysioidea</taxon>
        <taxon>Aplysiidae</taxon>
        <taxon>Aplysia</taxon>
    </lineage>
</organism>
<protein>
    <submittedName>
        <fullName evidence="3">Uncharacterized protein LOC101864716</fullName>
    </submittedName>
</protein>
<dbReference type="GeneID" id="101864716"/>
<dbReference type="Gene3D" id="3.40.50.150">
    <property type="entry name" value="Vaccinia Virus protein VP39"/>
    <property type="match status" value="1"/>
</dbReference>
<accession>A0ABM0K6D7</accession>
<dbReference type="InterPro" id="IPR029063">
    <property type="entry name" value="SAM-dependent_MTases_sf"/>
</dbReference>
<dbReference type="Proteomes" id="UP000694888">
    <property type="component" value="Unplaced"/>
</dbReference>
<dbReference type="RefSeq" id="XP_005109808.3">
    <property type="nucleotide sequence ID" value="XM_005109751.3"/>
</dbReference>
<proteinExistence type="predicted"/>
<feature type="region of interest" description="Disordered" evidence="1">
    <location>
        <begin position="75"/>
        <end position="103"/>
    </location>
</feature>
<sequence length="111" mass="12418">MTSLKKADLQGYANVLKDLAKPGCKHLVESFVYDTTKFPDIEPHCFSLDDMQKYYGDKCTVKLFDQGPYPYADMFGESSEADGGTAGSREGEGEEEFPDFTGANYYLMQPK</sequence>
<evidence type="ECO:0000313" key="2">
    <source>
        <dbReference type="Proteomes" id="UP000694888"/>
    </source>
</evidence>
<evidence type="ECO:0000256" key="1">
    <source>
        <dbReference type="SAM" id="MobiDB-lite"/>
    </source>
</evidence>
<keyword evidence="2" id="KW-1185">Reference proteome</keyword>
<gene>
    <name evidence="3" type="primary">LOC101864716</name>
</gene>